<keyword evidence="3" id="KW-1185">Reference proteome</keyword>
<feature type="region of interest" description="Disordered" evidence="1">
    <location>
        <begin position="1"/>
        <end position="37"/>
    </location>
</feature>
<feature type="compositionally biased region" description="Polar residues" evidence="1">
    <location>
        <begin position="96"/>
        <end position="106"/>
    </location>
</feature>
<accession>A0A3N4LKP3</accession>
<reference evidence="2 3" key="1">
    <citation type="journal article" date="2018" name="Nat. Ecol. Evol.">
        <title>Pezizomycetes genomes reveal the molecular basis of ectomycorrhizal truffle lifestyle.</title>
        <authorList>
            <person name="Murat C."/>
            <person name="Payen T."/>
            <person name="Noel B."/>
            <person name="Kuo A."/>
            <person name="Morin E."/>
            <person name="Chen J."/>
            <person name="Kohler A."/>
            <person name="Krizsan K."/>
            <person name="Balestrini R."/>
            <person name="Da Silva C."/>
            <person name="Montanini B."/>
            <person name="Hainaut M."/>
            <person name="Levati E."/>
            <person name="Barry K.W."/>
            <person name="Belfiori B."/>
            <person name="Cichocki N."/>
            <person name="Clum A."/>
            <person name="Dockter R.B."/>
            <person name="Fauchery L."/>
            <person name="Guy J."/>
            <person name="Iotti M."/>
            <person name="Le Tacon F."/>
            <person name="Lindquist E.A."/>
            <person name="Lipzen A."/>
            <person name="Malagnac F."/>
            <person name="Mello A."/>
            <person name="Molinier V."/>
            <person name="Miyauchi S."/>
            <person name="Poulain J."/>
            <person name="Riccioni C."/>
            <person name="Rubini A."/>
            <person name="Sitrit Y."/>
            <person name="Splivallo R."/>
            <person name="Traeger S."/>
            <person name="Wang M."/>
            <person name="Zifcakova L."/>
            <person name="Wipf D."/>
            <person name="Zambonelli A."/>
            <person name="Paolocci F."/>
            <person name="Nowrousian M."/>
            <person name="Ottonello S."/>
            <person name="Baldrian P."/>
            <person name="Spatafora J.W."/>
            <person name="Henrissat B."/>
            <person name="Nagy L.G."/>
            <person name="Aury J.M."/>
            <person name="Wincker P."/>
            <person name="Grigoriev I.V."/>
            <person name="Bonfante P."/>
            <person name="Martin F.M."/>
        </authorList>
    </citation>
    <scope>NUCLEOTIDE SEQUENCE [LARGE SCALE GENOMIC DNA]</scope>
    <source>
        <strain evidence="2 3">ATCC MYA-4762</strain>
    </source>
</reference>
<proteinExistence type="predicted"/>
<dbReference type="Proteomes" id="UP000267821">
    <property type="component" value="Unassembled WGS sequence"/>
</dbReference>
<sequence length="704" mass="78715">MVYAPPLRSCGDSTSAGPSNDAPHTVATIRPGLASRHDNAVPIVERSSDHNSGERQSRSVVMVGPGLGVTLNVDDEPPIVAGKLEGIELPTEAMASVQNAEETTQEAGVEQDLEPQDQHQRDIVGITTHMTDTERADEPDQETTRYRPANLWGLRYTMGDGVNALDMRVGIGSQNINNHHESVLDTRESSNTAAALDGEPQFIPHTGLAATAVQTRTEDTLIRIQQPAILEAGVGQSQHFVQIEAIEDALQSFESSRLQLPVAVEKTSSHILAEHHIVQHDARLPHGEQIKIGATSRPEEGANLELHVPLGAASLQTATGPGFTGAPGFPGLPGFTSPLDLKLYQEGDNNGIEAGIIECQKSTHISWADRGMLSEHGIVQELTVDTNTQLDQDPTFVHWRRTKLSQKVPVKLKVPVQPRKNLLRDALVSLWRRNRGDMNIINHFPITEGNRNERMASPSYRDTSAGPSHLRRRNPGIHFISPENIISSPAVPQARISQGAYVEHPVMTEGREHRGGEMPTDELQATVVRHLETNSVSPLSLVYYENWAWAWAHTPRVFTPVWQWFWIKWHFPGMTLRDAYPIGKWPRVWYELPQPIWPDEQYYAVGSWFETILSNPAGRRGKTSRLLSMWVHKYQLFPRMDTNPAPPEHSVEFLWNLHHVYVDVFDRRAPRIGHVEFLLTAEELGFYSHLGSFQMTRAQFLQRA</sequence>
<gene>
    <name evidence="2" type="ORF">L211DRAFT_849728</name>
</gene>
<dbReference type="AlphaFoldDB" id="A0A3N4LKP3"/>
<feature type="region of interest" description="Disordered" evidence="1">
    <location>
        <begin position="96"/>
        <end position="117"/>
    </location>
</feature>
<protein>
    <submittedName>
        <fullName evidence="2">Uncharacterized protein</fullName>
    </submittedName>
</protein>
<dbReference type="OrthoDB" id="10324576at2759"/>
<organism evidence="2 3">
    <name type="scientific">Terfezia boudieri ATCC MYA-4762</name>
    <dbReference type="NCBI Taxonomy" id="1051890"/>
    <lineage>
        <taxon>Eukaryota</taxon>
        <taxon>Fungi</taxon>
        <taxon>Dikarya</taxon>
        <taxon>Ascomycota</taxon>
        <taxon>Pezizomycotina</taxon>
        <taxon>Pezizomycetes</taxon>
        <taxon>Pezizales</taxon>
        <taxon>Pezizaceae</taxon>
        <taxon>Terfezia</taxon>
    </lineage>
</organism>
<evidence type="ECO:0000313" key="2">
    <source>
        <dbReference type="EMBL" id="RPB23464.1"/>
    </source>
</evidence>
<dbReference type="EMBL" id="ML121546">
    <property type="protein sequence ID" value="RPB23464.1"/>
    <property type="molecule type" value="Genomic_DNA"/>
</dbReference>
<evidence type="ECO:0000256" key="1">
    <source>
        <dbReference type="SAM" id="MobiDB-lite"/>
    </source>
</evidence>
<dbReference type="InParanoid" id="A0A3N4LKP3"/>
<name>A0A3N4LKP3_9PEZI</name>
<evidence type="ECO:0000313" key="3">
    <source>
        <dbReference type="Proteomes" id="UP000267821"/>
    </source>
</evidence>